<reference evidence="2" key="2">
    <citation type="submission" date="2022-01" db="EMBL/GenBank/DDBJ databases">
        <authorList>
            <person name="Yamashiro T."/>
            <person name="Shiraishi A."/>
            <person name="Satake H."/>
            <person name="Nakayama K."/>
        </authorList>
    </citation>
    <scope>NUCLEOTIDE SEQUENCE</scope>
</reference>
<feature type="region of interest" description="Disordered" evidence="1">
    <location>
        <begin position="79"/>
        <end position="100"/>
    </location>
</feature>
<gene>
    <name evidence="2" type="ORF">Tco_0703069</name>
</gene>
<comment type="caution">
    <text evidence="2">The sequence shown here is derived from an EMBL/GenBank/DDBJ whole genome shotgun (WGS) entry which is preliminary data.</text>
</comment>
<name>A0ABQ4XXU4_9ASTR</name>
<evidence type="ECO:0000256" key="1">
    <source>
        <dbReference type="SAM" id="MobiDB-lite"/>
    </source>
</evidence>
<dbReference type="Proteomes" id="UP001151760">
    <property type="component" value="Unassembled WGS sequence"/>
</dbReference>
<proteinExistence type="predicted"/>
<evidence type="ECO:0000313" key="3">
    <source>
        <dbReference type="Proteomes" id="UP001151760"/>
    </source>
</evidence>
<organism evidence="2 3">
    <name type="scientific">Tanacetum coccineum</name>
    <dbReference type="NCBI Taxonomy" id="301880"/>
    <lineage>
        <taxon>Eukaryota</taxon>
        <taxon>Viridiplantae</taxon>
        <taxon>Streptophyta</taxon>
        <taxon>Embryophyta</taxon>
        <taxon>Tracheophyta</taxon>
        <taxon>Spermatophyta</taxon>
        <taxon>Magnoliopsida</taxon>
        <taxon>eudicotyledons</taxon>
        <taxon>Gunneridae</taxon>
        <taxon>Pentapetalae</taxon>
        <taxon>asterids</taxon>
        <taxon>campanulids</taxon>
        <taxon>Asterales</taxon>
        <taxon>Asteraceae</taxon>
        <taxon>Asteroideae</taxon>
        <taxon>Anthemideae</taxon>
        <taxon>Anthemidinae</taxon>
        <taxon>Tanacetum</taxon>
    </lineage>
</organism>
<reference evidence="2" key="1">
    <citation type="journal article" date="2022" name="Int. J. Mol. Sci.">
        <title>Draft Genome of Tanacetum Coccineum: Genomic Comparison of Closely Related Tanacetum-Family Plants.</title>
        <authorList>
            <person name="Yamashiro T."/>
            <person name="Shiraishi A."/>
            <person name="Nakayama K."/>
            <person name="Satake H."/>
        </authorList>
    </citation>
    <scope>NUCLEOTIDE SEQUENCE</scope>
</reference>
<accession>A0ABQ4XXU4</accession>
<dbReference type="EMBL" id="BQNB010009919">
    <property type="protein sequence ID" value="GJS70228.1"/>
    <property type="molecule type" value="Genomic_DNA"/>
</dbReference>
<keyword evidence="3" id="KW-1185">Reference proteome</keyword>
<sequence length="148" mass="16926">MVEEEEPKEPTKIKDQIKHDKELAQILDAQLQAEMEKGDRLARQREEEDNIVSWDNAQAIMGADYQMAERLHAEEQASLSDGNRYLLKDKNKPKRTKPSTEWELRARCGLPSLIEPMSFAAAAATLQPNGLRETHHHALSFDLRPSHD</sequence>
<protein>
    <submittedName>
        <fullName evidence="2">Uncharacterized protein</fullName>
    </submittedName>
</protein>
<evidence type="ECO:0000313" key="2">
    <source>
        <dbReference type="EMBL" id="GJS70228.1"/>
    </source>
</evidence>